<gene>
    <name evidence="3" type="ORF">F0460_09350</name>
</gene>
<evidence type="ECO:0000313" key="4">
    <source>
        <dbReference type="Proteomes" id="UP000325141"/>
    </source>
</evidence>
<feature type="coiled-coil region" evidence="1">
    <location>
        <begin position="293"/>
        <end position="320"/>
    </location>
</feature>
<dbReference type="EMBL" id="VWSG01000006">
    <property type="protein sequence ID" value="KAA5534303.1"/>
    <property type="molecule type" value="Genomic_DNA"/>
</dbReference>
<dbReference type="Gene3D" id="1.10.287.1490">
    <property type="match status" value="1"/>
</dbReference>
<dbReference type="Proteomes" id="UP000325141">
    <property type="component" value="Unassembled WGS sequence"/>
</dbReference>
<dbReference type="PANTHER" id="PTHR45615:SF63">
    <property type="entry name" value="CHROMOSOME UNDETERMINED SCAFFOLD_10, WHOLE GENOME SHOTGUN SEQUENCE"/>
    <property type="match status" value="1"/>
</dbReference>
<evidence type="ECO:0000256" key="2">
    <source>
        <dbReference type="SAM" id="MobiDB-lite"/>
    </source>
</evidence>
<protein>
    <submittedName>
        <fullName evidence="3">Uncharacterized protein</fullName>
    </submittedName>
</protein>
<feature type="region of interest" description="Disordered" evidence="2">
    <location>
        <begin position="424"/>
        <end position="460"/>
    </location>
</feature>
<sequence length="851" mass="94428">MASNRKEEIRVEWQINKNSAIQQLNEVKQAVSDNAYEVDKLNQAQYRLEAEYKKFEKTLDSVGDELGENEVANNDLAKAIEKLEQRINNVDTAIVEYKSHLEEVTKANNTLDKAIDKVASSVDDAKKSIDKASASNKKLADSSKEVETTTKASASELVASAGIWEHLDSVTMGLSSKFRDFIGVQGGLKGALTATSREFTTLNTLQKATVVTTNAVKLAMKTLLTATGIGLLVVAVGSIAEHWDSIVDSVKGFVSESYKANSALIESNNLEVEKLSKIDNQTEQMKLQGMTDAQINKKKLEAYEQILKKEKETLQAIKEKDKQNVKWTTNIKVKFMEAVSWVVKGLGFLMKAITTPTEVFLGMLEKGINSLIDSSVGKFLGLSGKVDLTFVHGNIDKVMNDVDAYVKKKTSEWRNADYEESDEYKQQLSKVESMEEKRAGQINKINDSKKGGTKASSSKDDIKKAEEELKAWQNAIASLLNDTNILLNSDNPIEKRLSEIKKAEDDYISEQSKKYEELAKNRKKGTPEYEKDKAIIDDYYNNLFDKLNTEKVTITNNTKAFEELSKKINDGSMTAKEMKKEIDKFLKGVENSEMRDEWSKLLGLEQIENAISLIGELKDEIKDYEIDTTESFSKNKENLAKTLADNIVLIEKERDEKLKQLGDDEKFANERKQIQADADNAITEQQEAHSKAGKELNKIRGEQIRDMASATIDGLANLNNALGENFEISKMLSAGSAIINTWEGVTNNLAQYPQPVAGIMAGVTIASGLASVISILKTTPESAGSNLPTPANLEGAKNMPNVQFMQSETSQLQNTINQQNNQDNTVKAYVVGKDVTSQAEKDSIKKKNSSL</sequence>
<keyword evidence="1" id="KW-0175">Coiled coil</keyword>
<evidence type="ECO:0000313" key="3">
    <source>
        <dbReference type="EMBL" id="KAA5534303.1"/>
    </source>
</evidence>
<name>A0A5M6CH63_9FLAO</name>
<dbReference type="AlphaFoldDB" id="A0A5M6CH63"/>
<accession>A0A5M6CH63</accession>
<dbReference type="SUPFAM" id="SSF90257">
    <property type="entry name" value="Myosin rod fragments"/>
    <property type="match status" value="1"/>
</dbReference>
<evidence type="ECO:0000256" key="1">
    <source>
        <dbReference type="SAM" id="Coils"/>
    </source>
</evidence>
<dbReference type="RefSeq" id="WP_150012534.1">
    <property type="nucleotide sequence ID" value="NZ_VWSG01000006.1"/>
</dbReference>
<dbReference type="PANTHER" id="PTHR45615">
    <property type="entry name" value="MYOSIN HEAVY CHAIN, NON-MUSCLE"/>
    <property type="match status" value="1"/>
</dbReference>
<reference evidence="3 4" key="1">
    <citation type="submission" date="2019-09" db="EMBL/GenBank/DDBJ databases">
        <title>Genome sequence and assembly of Flavobacterium sp.</title>
        <authorList>
            <person name="Chhetri G."/>
        </authorList>
    </citation>
    <scope>NUCLEOTIDE SEQUENCE [LARGE SCALE GENOMIC DNA]</scope>
    <source>
        <strain evidence="3 4">SNL9</strain>
    </source>
</reference>
<proteinExistence type="predicted"/>
<feature type="coiled-coil region" evidence="1">
    <location>
        <begin position="38"/>
        <end position="117"/>
    </location>
</feature>
<organism evidence="3 4">
    <name type="scientific">Paenimyroides baculatum</name>
    <dbReference type="NCBI Taxonomy" id="2608000"/>
    <lineage>
        <taxon>Bacteria</taxon>
        <taxon>Pseudomonadati</taxon>
        <taxon>Bacteroidota</taxon>
        <taxon>Flavobacteriia</taxon>
        <taxon>Flavobacteriales</taxon>
        <taxon>Flavobacteriaceae</taxon>
        <taxon>Paenimyroides</taxon>
    </lineage>
</organism>
<comment type="caution">
    <text evidence="3">The sequence shown here is derived from an EMBL/GenBank/DDBJ whole genome shotgun (WGS) entry which is preliminary data.</text>
</comment>
<keyword evidence="4" id="KW-1185">Reference proteome</keyword>